<keyword evidence="1" id="KW-0732">Signal</keyword>
<evidence type="ECO:0000313" key="3">
    <source>
        <dbReference type="Proteomes" id="UP000294830"/>
    </source>
</evidence>
<keyword evidence="3" id="KW-1185">Reference proteome</keyword>
<accession>A0A4R2F172</accession>
<organism evidence="2 3">
    <name type="scientific">Acetobacteroides hydrogenigenes</name>
    <dbReference type="NCBI Taxonomy" id="979970"/>
    <lineage>
        <taxon>Bacteria</taxon>
        <taxon>Pseudomonadati</taxon>
        <taxon>Bacteroidota</taxon>
        <taxon>Bacteroidia</taxon>
        <taxon>Bacteroidales</taxon>
        <taxon>Rikenellaceae</taxon>
        <taxon>Acetobacteroides</taxon>
    </lineage>
</organism>
<feature type="chain" id="PRO_5020951417" evidence="1">
    <location>
        <begin position="22"/>
        <end position="239"/>
    </location>
</feature>
<feature type="signal peptide" evidence="1">
    <location>
        <begin position="1"/>
        <end position="21"/>
    </location>
</feature>
<evidence type="ECO:0000256" key="1">
    <source>
        <dbReference type="SAM" id="SignalP"/>
    </source>
</evidence>
<evidence type="ECO:0000313" key="2">
    <source>
        <dbReference type="EMBL" id="TCN70719.1"/>
    </source>
</evidence>
<protein>
    <submittedName>
        <fullName evidence="2">Uncharacterized protein</fullName>
    </submittedName>
</protein>
<dbReference type="AlphaFoldDB" id="A0A4R2F172"/>
<name>A0A4R2F172_9BACT</name>
<comment type="caution">
    <text evidence="2">The sequence shown here is derived from an EMBL/GenBank/DDBJ whole genome shotgun (WGS) entry which is preliminary data.</text>
</comment>
<sequence length="239" mass="26441">MKTGLVVLVLAASLLTAYGRATDKGEGNGMQIAATTDTAAVPIQQTINLSNGFRLELGHETVYASLKLYGFARLRHNGQQVYADSSNEYEPQSSLYPLVVPAGDNDAEVLIEVNDRPNKNYLLQLFVSNGRLTKVEKLPTFIAPAADLNGDGTLEYAGFWAFNETWGEEKEYTDYNPIIYYSITPKGLKVNSDLTRKQNDAIFGFFHGFEYSQQIDIPASALKKQAEEIERIRSAAGTR</sequence>
<dbReference type="OrthoDB" id="894224at2"/>
<proteinExistence type="predicted"/>
<dbReference type="RefSeq" id="WP_131838575.1">
    <property type="nucleotide sequence ID" value="NZ_SLWB01000003.1"/>
</dbReference>
<dbReference type="Proteomes" id="UP000294830">
    <property type="component" value="Unassembled WGS sequence"/>
</dbReference>
<dbReference type="EMBL" id="SLWB01000003">
    <property type="protein sequence ID" value="TCN70719.1"/>
    <property type="molecule type" value="Genomic_DNA"/>
</dbReference>
<gene>
    <name evidence="2" type="ORF">CLV25_103243</name>
</gene>
<reference evidence="2 3" key="1">
    <citation type="submission" date="2019-03" db="EMBL/GenBank/DDBJ databases">
        <title>Genomic Encyclopedia of Archaeal and Bacterial Type Strains, Phase II (KMG-II): from individual species to whole genera.</title>
        <authorList>
            <person name="Goeker M."/>
        </authorList>
    </citation>
    <scope>NUCLEOTIDE SEQUENCE [LARGE SCALE GENOMIC DNA]</scope>
    <source>
        <strain evidence="2 3">RL-C</strain>
    </source>
</reference>